<protein>
    <submittedName>
        <fullName evidence="2">YtxH-like protein</fullName>
    </submittedName>
</protein>
<sequence length="41" mass="4540">MRTLLDCVHKIFAIILQIIGVGILIGVLIGLLFITIFTPIF</sequence>
<reference evidence="2" key="1">
    <citation type="journal article" date="2021" name="Proc. Natl. Acad. Sci. U.S.A.">
        <title>A Catalog of Tens of Thousands of Viruses from Human Metagenomes Reveals Hidden Associations with Chronic Diseases.</title>
        <authorList>
            <person name="Tisza M.J."/>
            <person name="Buck C.B."/>
        </authorList>
    </citation>
    <scope>NUCLEOTIDE SEQUENCE</scope>
    <source>
        <strain evidence="2">Ct9lR64</strain>
    </source>
</reference>
<proteinExistence type="predicted"/>
<organism evidence="2">
    <name type="scientific">Siphoviridae sp. ct9lR64</name>
    <dbReference type="NCBI Taxonomy" id="2826178"/>
    <lineage>
        <taxon>Viruses</taxon>
        <taxon>Duplodnaviria</taxon>
        <taxon>Heunggongvirae</taxon>
        <taxon>Uroviricota</taxon>
        <taxon>Caudoviricetes</taxon>
    </lineage>
</organism>
<name>A0A8S5QY51_9CAUD</name>
<feature type="transmembrane region" description="Helical" evidence="1">
    <location>
        <begin position="12"/>
        <end position="37"/>
    </location>
</feature>
<evidence type="ECO:0000256" key="1">
    <source>
        <dbReference type="SAM" id="Phobius"/>
    </source>
</evidence>
<keyword evidence="1" id="KW-0812">Transmembrane</keyword>
<evidence type="ECO:0000313" key="2">
    <source>
        <dbReference type="EMBL" id="DAE23858.1"/>
    </source>
</evidence>
<accession>A0A8S5QY51</accession>
<dbReference type="EMBL" id="BK015760">
    <property type="protein sequence ID" value="DAE23858.1"/>
    <property type="molecule type" value="Genomic_DNA"/>
</dbReference>
<keyword evidence="1" id="KW-1133">Transmembrane helix</keyword>
<keyword evidence="1" id="KW-0472">Membrane</keyword>